<dbReference type="STRING" id="13249.T1HCD0"/>
<evidence type="ECO:0000256" key="14">
    <source>
        <dbReference type="ARBA" id="ARBA00045085"/>
    </source>
</evidence>
<dbReference type="GO" id="GO:0016020">
    <property type="term" value="C:membrane"/>
    <property type="evidence" value="ECO:0007669"/>
    <property type="project" value="UniProtKB-SubCell"/>
</dbReference>
<dbReference type="PANTHER" id="PTHR44227">
    <property type="match status" value="1"/>
</dbReference>
<dbReference type="UniPathway" id="UPA00378"/>
<protein>
    <recommendedName>
        <fullName evidence="6">dolichyl-phosphate-mannose--protein mannosyltransferase</fullName>
        <ecNumber evidence="6">2.4.1.109</ecNumber>
    </recommendedName>
</protein>
<dbReference type="Proteomes" id="UP000015103">
    <property type="component" value="Unassembled WGS sequence"/>
</dbReference>
<evidence type="ECO:0000256" key="10">
    <source>
        <dbReference type="ARBA" id="ARBA00022803"/>
    </source>
</evidence>
<comment type="catalytic activity">
    <reaction evidence="14">
        <text>a di-trans,poly-cis-dolichyl beta-D-mannosyl phosphate + L-threonyl-[protein] = 3-O-(alpha-D-mannosyl)-L-threonyl-[protein] + a di-trans,poly-cis-dolichyl phosphate + H(+)</text>
        <dbReference type="Rhea" id="RHEA:53396"/>
        <dbReference type="Rhea" id="RHEA-COMP:11060"/>
        <dbReference type="Rhea" id="RHEA-COMP:13547"/>
        <dbReference type="Rhea" id="RHEA-COMP:19498"/>
        <dbReference type="Rhea" id="RHEA-COMP:19501"/>
        <dbReference type="ChEBI" id="CHEBI:15378"/>
        <dbReference type="ChEBI" id="CHEBI:30013"/>
        <dbReference type="ChEBI" id="CHEBI:57683"/>
        <dbReference type="ChEBI" id="CHEBI:58211"/>
        <dbReference type="ChEBI" id="CHEBI:137323"/>
        <dbReference type="EC" id="2.4.1.109"/>
    </reaction>
</comment>
<dbReference type="PROSITE" id="PS51257">
    <property type="entry name" value="PROKAR_LIPOPROTEIN"/>
    <property type="match status" value="1"/>
</dbReference>
<dbReference type="AlphaFoldDB" id="T1HCD0"/>
<evidence type="ECO:0000259" key="16">
    <source>
        <dbReference type="Pfam" id="PF08409"/>
    </source>
</evidence>
<comment type="catalytic activity">
    <reaction evidence="15">
        <text>a di-trans,poly-cis-dolichyl beta-D-mannosyl phosphate + L-seryl-[protein] = 3-O-(alpha-D-mannosyl)-L-seryl-[protein] + a di-trans,poly-cis-dolichyl phosphate + H(+)</text>
        <dbReference type="Rhea" id="RHEA:17377"/>
        <dbReference type="Rhea" id="RHEA-COMP:9863"/>
        <dbReference type="Rhea" id="RHEA-COMP:13546"/>
        <dbReference type="Rhea" id="RHEA-COMP:19498"/>
        <dbReference type="Rhea" id="RHEA-COMP:19501"/>
        <dbReference type="ChEBI" id="CHEBI:15378"/>
        <dbReference type="ChEBI" id="CHEBI:29999"/>
        <dbReference type="ChEBI" id="CHEBI:57683"/>
        <dbReference type="ChEBI" id="CHEBI:58211"/>
        <dbReference type="ChEBI" id="CHEBI:137321"/>
        <dbReference type="EC" id="2.4.1.109"/>
    </reaction>
</comment>
<dbReference type="RefSeq" id="XP_073985170.1">
    <property type="nucleotide sequence ID" value="XM_074129069.1"/>
</dbReference>
<evidence type="ECO:0000256" key="3">
    <source>
        <dbReference type="ARBA" id="ARBA00004240"/>
    </source>
</evidence>
<evidence type="ECO:0000256" key="4">
    <source>
        <dbReference type="ARBA" id="ARBA00004922"/>
    </source>
</evidence>
<organism evidence="17 18">
    <name type="scientific">Rhodnius prolixus</name>
    <name type="common">Triatomid bug</name>
    <dbReference type="NCBI Taxonomy" id="13249"/>
    <lineage>
        <taxon>Eukaryota</taxon>
        <taxon>Metazoa</taxon>
        <taxon>Ecdysozoa</taxon>
        <taxon>Arthropoda</taxon>
        <taxon>Hexapoda</taxon>
        <taxon>Insecta</taxon>
        <taxon>Pterygota</taxon>
        <taxon>Neoptera</taxon>
        <taxon>Paraneoptera</taxon>
        <taxon>Hemiptera</taxon>
        <taxon>Heteroptera</taxon>
        <taxon>Panheteroptera</taxon>
        <taxon>Cimicomorpha</taxon>
        <taxon>Reduviidae</taxon>
        <taxon>Triatominae</taxon>
        <taxon>Rhodnius</taxon>
    </lineage>
</organism>
<keyword evidence="13" id="KW-0472">Membrane</keyword>
<evidence type="ECO:0000256" key="8">
    <source>
        <dbReference type="ARBA" id="ARBA00022692"/>
    </source>
</evidence>
<evidence type="ECO:0000256" key="1">
    <source>
        <dbReference type="ARBA" id="ARBA00003582"/>
    </source>
</evidence>
<keyword evidence="9" id="KW-0677">Repeat</keyword>
<comment type="subcellular location">
    <subcellularLocation>
        <location evidence="3">Endoplasmic reticulum</location>
    </subcellularLocation>
    <subcellularLocation>
        <location evidence="2">Membrane</location>
        <topology evidence="2">Multi-pass membrane protein</topology>
    </subcellularLocation>
</comment>
<dbReference type="EnsemblMetazoa" id="RPRC001694-RA">
    <property type="protein sequence ID" value="RPRC001694-PA"/>
    <property type="gene ID" value="RPRC001694"/>
</dbReference>
<keyword evidence="18" id="KW-1185">Reference proteome</keyword>
<reference evidence="17" key="1">
    <citation type="submission" date="2015-05" db="UniProtKB">
        <authorList>
            <consortium name="EnsemblMetazoa"/>
        </authorList>
    </citation>
    <scope>IDENTIFICATION</scope>
</reference>
<dbReference type="InterPro" id="IPR052346">
    <property type="entry name" value="O-mannosyl-transferase_TMTC"/>
</dbReference>
<evidence type="ECO:0000256" key="6">
    <source>
        <dbReference type="ARBA" id="ARBA00012839"/>
    </source>
</evidence>
<dbReference type="EMBL" id="ACPB03002116">
    <property type="status" value="NOT_ANNOTATED_CDS"/>
    <property type="molecule type" value="Genomic_DNA"/>
</dbReference>
<evidence type="ECO:0000313" key="17">
    <source>
        <dbReference type="EnsemblMetazoa" id="RPRC001694-PA"/>
    </source>
</evidence>
<evidence type="ECO:0000256" key="7">
    <source>
        <dbReference type="ARBA" id="ARBA00022679"/>
    </source>
</evidence>
<dbReference type="SUPFAM" id="SSF48452">
    <property type="entry name" value="TPR-like"/>
    <property type="match status" value="1"/>
</dbReference>
<dbReference type="GeneID" id="141454628"/>
<evidence type="ECO:0000256" key="5">
    <source>
        <dbReference type="ARBA" id="ARBA00007882"/>
    </source>
</evidence>
<evidence type="ECO:0000256" key="9">
    <source>
        <dbReference type="ARBA" id="ARBA00022737"/>
    </source>
</evidence>
<accession>T1HCD0</accession>
<evidence type="ECO:0000313" key="18">
    <source>
        <dbReference type="Proteomes" id="UP000015103"/>
    </source>
</evidence>
<evidence type="ECO:0000256" key="12">
    <source>
        <dbReference type="ARBA" id="ARBA00022989"/>
    </source>
</evidence>
<evidence type="ECO:0000256" key="15">
    <source>
        <dbReference type="ARBA" id="ARBA00045102"/>
    </source>
</evidence>
<name>T1HCD0_RHOPR</name>
<dbReference type="Gene3D" id="1.25.40.10">
    <property type="entry name" value="Tetratricopeptide repeat domain"/>
    <property type="match status" value="3"/>
</dbReference>
<keyword evidence="7" id="KW-0808">Transferase</keyword>
<dbReference type="SMART" id="SM00028">
    <property type="entry name" value="TPR"/>
    <property type="match status" value="7"/>
</dbReference>
<dbReference type="Pfam" id="PF13432">
    <property type="entry name" value="TPR_16"/>
    <property type="match status" value="1"/>
</dbReference>
<dbReference type="GO" id="GO:0030968">
    <property type="term" value="P:endoplasmic reticulum unfolded protein response"/>
    <property type="evidence" value="ECO:0007669"/>
    <property type="project" value="TreeGrafter"/>
</dbReference>
<dbReference type="eggNOG" id="KOG1124">
    <property type="taxonomic scope" value="Eukaryota"/>
</dbReference>
<dbReference type="Pfam" id="PF00515">
    <property type="entry name" value="TPR_1"/>
    <property type="match status" value="1"/>
</dbReference>
<keyword evidence="12" id="KW-1133">Transmembrane helix</keyword>
<dbReference type="VEuPathDB" id="VectorBase:RPRC001694"/>
<dbReference type="HOGENOM" id="CLU_011615_2_0_1"/>
<sequence length="729" mass="83407">MSLFKIVPHISDVLIAAVLGLLGSACFLGSMDGMFIFDDVEAVVNNKDIQLDTHIHKVFENDFWGTKMSHNSSHKSYRPLTVLSFRFNVWLNDGLLYPRSFHFFNLMLHGTATFLCYPLIWVLLRRDKASDLKPLLTTIMFAVHPIHSEAVSGIVGRADLLCTVFSFGAILIYSTGTKSMSKKKTVAITFLASICSGLAMLAKEQGITVLGVCSAFDILIVNNIHPRDLIKEIRLSFSLFKDKKIKSQNNCGILRYNLFLRQIVLIVSGSLLMYFRWWIMGFKTPHFQKVDNPASFADGLFTRIINYNYIYSINIWLLLCPEWLCFDWSMGCIPLIHLNDWIDDPRILSVAIFWIVFGAIILKIFSLPTNALSQNLIMAVSFLIIPFSVASNIFFRVGFVIAERVLYLPSLGFCMLIVIGIDALFLHIRRKYVLHAAFIFVVVVNITRCHYRSLDWKSEKHLFTSGLRVCPLNAKVHYNLAKTTHNISLAIKHYREALRLYPEYEQALNNLANVLRDNGDLNEAEALLRRALEIRPDFAAAWMNLGIVLSHLKKYDEALQSYNTALIHRKKYPDCFYNLGNLFLAKKMYNEAFSAWIQATNQKPSHSIAWNNMIVMMDSLGELDKAENLAKKALKILPEDSALHFNLANTLGKKGHYENAEEHFKTAITLRPNQALYHTNLGVLYHRWKKYTLAEEQYLIALKINSSLKNVEQNLKTVQKLISKLNYSY</sequence>
<keyword evidence="10" id="KW-0802">TPR repeat</keyword>
<dbReference type="PANTHER" id="PTHR44227:SF3">
    <property type="entry name" value="PROTEIN O-MANNOSYL-TRANSFERASE TMTC4"/>
    <property type="match status" value="1"/>
</dbReference>
<dbReference type="EC" id="2.4.1.109" evidence="6"/>
<dbReference type="InParanoid" id="T1HCD0"/>
<dbReference type="InterPro" id="IPR019734">
    <property type="entry name" value="TPR_rpt"/>
</dbReference>
<dbReference type="InterPro" id="IPR011990">
    <property type="entry name" value="TPR-like_helical_dom_sf"/>
</dbReference>
<dbReference type="PROSITE" id="PS50293">
    <property type="entry name" value="TPR_REGION"/>
    <property type="match status" value="1"/>
</dbReference>
<keyword evidence="11" id="KW-0256">Endoplasmic reticulum</keyword>
<evidence type="ECO:0000256" key="13">
    <source>
        <dbReference type="ARBA" id="ARBA00023136"/>
    </source>
</evidence>
<evidence type="ECO:0000256" key="2">
    <source>
        <dbReference type="ARBA" id="ARBA00004141"/>
    </source>
</evidence>
<comment type="pathway">
    <text evidence="4">Protein modification; protein glycosylation.</text>
</comment>
<dbReference type="OMA" id="HWQHAVA"/>
<feature type="domain" description="DUF1736" evidence="16">
    <location>
        <begin position="282"/>
        <end position="357"/>
    </location>
</feature>
<comment type="function">
    <text evidence="1">Transfers mannosyl residues to the hydroxyl group of serine or threonine residues.</text>
</comment>
<dbReference type="InterPro" id="IPR013618">
    <property type="entry name" value="TMTC_DUF1736"/>
</dbReference>
<dbReference type="GO" id="GO:0005783">
    <property type="term" value="C:endoplasmic reticulum"/>
    <property type="evidence" value="ECO:0007669"/>
    <property type="project" value="UniProtKB-SubCell"/>
</dbReference>
<dbReference type="Pfam" id="PF08409">
    <property type="entry name" value="TMTC_DUF1736"/>
    <property type="match status" value="1"/>
</dbReference>
<dbReference type="GO" id="GO:0004169">
    <property type="term" value="F:dolichyl-phosphate-mannose-protein mannosyltransferase activity"/>
    <property type="evidence" value="ECO:0007669"/>
    <property type="project" value="UniProtKB-EC"/>
</dbReference>
<evidence type="ECO:0000256" key="11">
    <source>
        <dbReference type="ARBA" id="ARBA00022824"/>
    </source>
</evidence>
<proteinExistence type="inferred from homology"/>
<keyword evidence="8" id="KW-0812">Transmembrane</keyword>
<comment type="similarity">
    <text evidence="5">Belongs to the TMTC family.</text>
</comment>
<dbReference type="PROSITE" id="PS50005">
    <property type="entry name" value="TPR"/>
    <property type="match status" value="4"/>
</dbReference>